<keyword evidence="2" id="KW-1185">Reference proteome</keyword>
<dbReference type="Proteomes" id="UP001597280">
    <property type="component" value="Unassembled WGS sequence"/>
</dbReference>
<protein>
    <submittedName>
        <fullName evidence="1">Uncharacterized protein</fullName>
    </submittedName>
</protein>
<reference evidence="2" key="1">
    <citation type="journal article" date="2019" name="Int. J. Syst. Evol. Microbiol.">
        <title>The Global Catalogue of Microorganisms (GCM) 10K type strain sequencing project: providing services to taxonomists for standard genome sequencing and annotation.</title>
        <authorList>
            <consortium name="The Broad Institute Genomics Platform"/>
            <consortium name="The Broad Institute Genome Sequencing Center for Infectious Disease"/>
            <person name="Wu L."/>
            <person name="Ma J."/>
        </authorList>
    </citation>
    <scope>NUCLEOTIDE SEQUENCE [LARGE SCALE GENOMIC DNA]</scope>
    <source>
        <strain evidence="2">JCM 11650</strain>
    </source>
</reference>
<organism evidence="1 2">
    <name type="scientific">Brachybacterium rhamnosum</name>
    <dbReference type="NCBI Taxonomy" id="173361"/>
    <lineage>
        <taxon>Bacteria</taxon>
        <taxon>Bacillati</taxon>
        <taxon>Actinomycetota</taxon>
        <taxon>Actinomycetes</taxon>
        <taxon>Micrococcales</taxon>
        <taxon>Dermabacteraceae</taxon>
        <taxon>Brachybacterium</taxon>
    </lineage>
</organism>
<dbReference type="RefSeq" id="WP_343904272.1">
    <property type="nucleotide sequence ID" value="NZ_BAAAIS010000002.1"/>
</dbReference>
<evidence type="ECO:0000313" key="2">
    <source>
        <dbReference type="Proteomes" id="UP001597280"/>
    </source>
</evidence>
<sequence length="49" mass="5549">MDACDLFDCTAPGTVPMVLELRLEVGEEPIMVCVWHADWVARMERAERG</sequence>
<dbReference type="EMBL" id="JBHUFL010000002">
    <property type="protein sequence ID" value="MFD1835061.1"/>
    <property type="molecule type" value="Genomic_DNA"/>
</dbReference>
<comment type="caution">
    <text evidence="1">The sequence shown here is derived from an EMBL/GenBank/DDBJ whole genome shotgun (WGS) entry which is preliminary data.</text>
</comment>
<proteinExistence type="predicted"/>
<gene>
    <name evidence="1" type="ORF">ACFSDA_08205</name>
</gene>
<accession>A0ABW4PWF3</accession>
<name>A0ABW4PWF3_9MICO</name>
<evidence type="ECO:0000313" key="1">
    <source>
        <dbReference type="EMBL" id="MFD1835061.1"/>
    </source>
</evidence>